<proteinExistence type="inferred from homology"/>
<keyword evidence="12" id="KW-0472">Membrane</keyword>
<keyword evidence="20" id="KW-1185">Reference proteome</keyword>
<feature type="coiled-coil region" evidence="15">
    <location>
        <begin position="150"/>
        <end position="177"/>
    </location>
</feature>
<dbReference type="GO" id="GO:0005886">
    <property type="term" value="C:plasma membrane"/>
    <property type="evidence" value="ECO:0007669"/>
    <property type="project" value="UniProtKB-SubCell"/>
</dbReference>
<feature type="domain" description="Polysaccharide chain length determinant N-terminal" evidence="17">
    <location>
        <begin position="7"/>
        <end position="86"/>
    </location>
</feature>
<keyword evidence="6" id="KW-0808">Transferase</keyword>
<gene>
    <name evidence="19" type="ORF">KDA_65740</name>
</gene>
<dbReference type="PANTHER" id="PTHR32309">
    <property type="entry name" value="TYROSINE-PROTEIN KINASE"/>
    <property type="match status" value="1"/>
</dbReference>
<evidence type="ECO:0000256" key="10">
    <source>
        <dbReference type="ARBA" id="ARBA00022840"/>
    </source>
</evidence>
<dbReference type="SUPFAM" id="SSF52540">
    <property type="entry name" value="P-loop containing nucleoside triphosphate hydrolases"/>
    <property type="match status" value="1"/>
</dbReference>
<keyword evidence="4" id="KW-1003">Cell membrane</keyword>
<dbReference type="Pfam" id="PF13614">
    <property type="entry name" value="AAA_31"/>
    <property type="match status" value="1"/>
</dbReference>
<dbReference type="AlphaFoldDB" id="A0A402BIC8"/>
<evidence type="ECO:0000256" key="6">
    <source>
        <dbReference type="ARBA" id="ARBA00022679"/>
    </source>
</evidence>
<dbReference type="SUPFAM" id="SSF53474">
    <property type="entry name" value="alpha/beta-Hydrolases"/>
    <property type="match status" value="1"/>
</dbReference>
<feature type="domain" description="AAA" evidence="18">
    <location>
        <begin position="343"/>
        <end position="509"/>
    </location>
</feature>
<dbReference type="InterPro" id="IPR050445">
    <property type="entry name" value="Bact_polysacc_biosynth/exp"/>
</dbReference>
<keyword evidence="10" id="KW-0067">ATP-binding</keyword>
<keyword evidence="7" id="KW-0812">Transmembrane</keyword>
<dbReference type="EMBL" id="BIFT01000002">
    <property type="protein sequence ID" value="GCE31090.1"/>
    <property type="molecule type" value="Genomic_DNA"/>
</dbReference>
<accession>A0A402BIC8</accession>
<keyword evidence="9" id="KW-0418">Kinase</keyword>
<comment type="similarity">
    <text evidence="3">Belongs to the etk/wzc family.</text>
</comment>
<evidence type="ECO:0000313" key="19">
    <source>
        <dbReference type="EMBL" id="GCE31090.1"/>
    </source>
</evidence>
<keyword evidence="11" id="KW-1133">Transmembrane helix</keyword>
<sequence>MGTGQHVRALLKRWKLILLCTLVLGSGAYLGSELIVPRYQATAIIEIMTHPEHSSMDINTVLASGQLVQTQAQLAISLPVLREVASHYPDMTIERLATDISVNPKAGTQLFSIDVLDQDPWRAAALANDVATTLIKQQIELIQQNKSISQKQIQQDIKQTRQQIDVTEKQRSRLQGTPKSDFDVRALDAKAEDLHLHYNQLQLLLTQLELAEAQGNTLLRIAQSAQPATSPVQPDITVNTALGSLLGLLVGLLLAQLFELLDPRIRSEEALMRLVDWPVLATIWREKQKNSKKHAGKNNELLLPEEHSANIEAYRLLRTNISLIQTHKPLRSILLISATPQDGKSTVAANLAIFIAKAGKKTLLIDADLRRPTQTRKFQLTGERKGLSSAIQYCSQEYLIASSTRPTHEQVRTNLSLPLTDYVYTTDIPALSIMPAGPLPANPPDVLDSQAMNLVLANLEASDFEMIIFDTPPLHGLADTTILLAKVDSVLIVLDITKTHKKNLKRMQTLLEQYGNQILGCVINKQKYNPKEVPYSYYRNQPVTKDDRSTSVLPEQEKADTKRKKSYAEVIVTTNTSRAAGVKGVTADKQIAEQDTLPVMATGDQQQEGYLTLEDGIHLYYKVIGNRPETLIIPAASWLAADLEALAKEYTLIFYDQRGRGRSAALIDTSKIGMQHDVSDLEAIRRHFKVTTCSLLGWSYLGGTTALYSMQHPKRVQCLILVAPMAVRYGEYADDRQLDPDKRLDPKAIQRLKEMLDAGMDKKEPGTYNREYIKATRLPRQMGKPAALAQMKSDPWVSSNEWPEALSNYFDQFAASMGEWDWRSMATTLEVPTLIIHGAEDLLPLAASKEWAETLPNSQLLIIPGVGHYPWLESPEIFLPAIANFIRATSSQKVVPVQKVAIQQRRRSKG</sequence>
<comment type="caution">
    <text evidence="19">The sequence shown here is derived from an EMBL/GenBank/DDBJ whole genome shotgun (WGS) entry which is preliminary data.</text>
</comment>
<dbReference type="Pfam" id="PF02706">
    <property type="entry name" value="Wzz"/>
    <property type="match status" value="1"/>
</dbReference>
<dbReference type="PANTHER" id="PTHR32309:SF31">
    <property type="entry name" value="CAPSULAR EXOPOLYSACCHARIDE FAMILY"/>
    <property type="match status" value="1"/>
</dbReference>
<evidence type="ECO:0000256" key="9">
    <source>
        <dbReference type="ARBA" id="ARBA00022777"/>
    </source>
</evidence>
<dbReference type="InterPro" id="IPR005702">
    <property type="entry name" value="Wzc-like_C"/>
</dbReference>
<evidence type="ECO:0000256" key="11">
    <source>
        <dbReference type="ARBA" id="ARBA00022989"/>
    </source>
</evidence>
<comment type="catalytic activity">
    <reaction evidence="14">
        <text>L-tyrosyl-[protein] + ATP = O-phospho-L-tyrosyl-[protein] + ADP + H(+)</text>
        <dbReference type="Rhea" id="RHEA:10596"/>
        <dbReference type="Rhea" id="RHEA-COMP:10136"/>
        <dbReference type="Rhea" id="RHEA-COMP:20101"/>
        <dbReference type="ChEBI" id="CHEBI:15378"/>
        <dbReference type="ChEBI" id="CHEBI:30616"/>
        <dbReference type="ChEBI" id="CHEBI:46858"/>
        <dbReference type="ChEBI" id="CHEBI:61978"/>
        <dbReference type="ChEBI" id="CHEBI:456216"/>
    </reaction>
</comment>
<protein>
    <recommendedName>
        <fullName evidence="21">AAA domain-containing protein</fullName>
    </recommendedName>
</protein>
<reference evidence="20" key="1">
    <citation type="submission" date="2018-12" db="EMBL/GenBank/DDBJ databases">
        <title>Tengunoibacter tsumagoiensis gen. nov., sp. nov., Dictyobacter kobayashii sp. nov., D. alpinus sp. nov., and D. joshuensis sp. nov. and description of Dictyobacteraceae fam. nov. within the order Ktedonobacterales isolated from Tengu-no-mugimeshi.</title>
        <authorList>
            <person name="Wang C.M."/>
            <person name="Zheng Y."/>
            <person name="Sakai Y."/>
            <person name="Toyoda A."/>
            <person name="Minakuchi Y."/>
            <person name="Abe K."/>
            <person name="Yokota A."/>
            <person name="Yabe S."/>
        </authorList>
    </citation>
    <scope>NUCLEOTIDE SEQUENCE [LARGE SCALE GENOMIC DNA]</scope>
    <source>
        <strain evidence="20">Uno16</strain>
    </source>
</reference>
<dbReference type="Proteomes" id="UP000287171">
    <property type="component" value="Unassembled WGS sequence"/>
</dbReference>
<organism evidence="19 20">
    <name type="scientific">Dictyobacter alpinus</name>
    <dbReference type="NCBI Taxonomy" id="2014873"/>
    <lineage>
        <taxon>Bacteria</taxon>
        <taxon>Bacillati</taxon>
        <taxon>Chloroflexota</taxon>
        <taxon>Ktedonobacteria</taxon>
        <taxon>Ktedonobacterales</taxon>
        <taxon>Dictyobacteraceae</taxon>
        <taxon>Dictyobacter</taxon>
    </lineage>
</organism>
<evidence type="ECO:0000256" key="3">
    <source>
        <dbReference type="ARBA" id="ARBA00008883"/>
    </source>
</evidence>
<keyword evidence="15" id="KW-0175">Coiled coil</keyword>
<dbReference type="InterPro" id="IPR000073">
    <property type="entry name" value="AB_hydrolase_1"/>
</dbReference>
<dbReference type="InterPro" id="IPR029058">
    <property type="entry name" value="AB_hydrolase_fold"/>
</dbReference>
<dbReference type="InterPro" id="IPR003856">
    <property type="entry name" value="LPS_length_determ_N"/>
</dbReference>
<evidence type="ECO:0000259" key="18">
    <source>
        <dbReference type="Pfam" id="PF13614"/>
    </source>
</evidence>
<evidence type="ECO:0000256" key="7">
    <source>
        <dbReference type="ARBA" id="ARBA00022692"/>
    </source>
</evidence>
<evidence type="ECO:0000313" key="20">
    <source>
        <dbReference type="Proteomes" id="UP000287171"/>
    </source>
</evidence>
<dbReference type="InterPro" id="IPR025669">
    <property type="entry name" value="AAA_dom"/>
</dbReference>
<comment type="similarity">
    <text evidence="2">Belongs to the CpsC/CapA family.</text>
</comment>
<evidence type="ECO:0000256" key="8">
    <source>
        <dbReference type="ARBA" id="ARBA00022741"/>
    </source>
</evidence>
<keyword evidence="8" id="KW-0547">Nucleotide-binding</keyword>
<evidence type="ECO:0008006" key="21">
    <source>
        <dbReference type="Google" id="ProtNLM"/>
    </source>
</evidence>
<keyword evidence="13" id="KW-0829">Tyrosine-protein kinase</keyword>
<dbReference type="CDD" id="cd05387">
    <property type="entry name" value="BY-kinase"/>
    <property type="match status" value="1"/>
</dbReference>
<evidence type="ECO:0000256" key="5">
    <source>
        <dbReference type="ARBA" id="ARBA00022519"/>
    </source>
</evidence>
<evidence type="ECO:0000256" key="14">
    <source>
        <dbReference type="ARBA" id="ARBA00053015"/>
    </source>
</evidence>
<keyword evidence="5" id="KW-0997">Cell inner membrane</keyword>
<comment type="subcellular location">
    <subcellularLocation>
        <location evidence="1">Cell inner membrane</location>
        <topology evidence="1">Multi-pass membrane protein</topology>
    </subcellularLocation>
</comment>
<dbReference type="Gene3D" id="3.40.50.300">
    <property type="entry name" value="P-loop containing nucleotide triphosphate hydrolases"/>
    <property type="match status" value="1"/>
</dbReference>
<evidence type="ECO:0000256" key="4">
    <source>
        <dbReference type="ARBA" id="ARBA00022475"/>
    </source>
</evidence>
<dbReference type="InterPro" id="IPR027417">
    <property type="entry name" value="P-loop_NTPase"/>
</dbReference>
<evidence type="ECO:0000256" key="12">
    <source>
        <dbReference type="ARBA" id="ARBA00023136"/>
    </source>
</evidence>
<dbReference type="Gene3D" id="3.40.50.1820">
    <property type="entry name" value="alpha/beta hydrolase"/>
    <property type="match status" value="1"/>
</dbReference>
<evidence type="ECO:0000256" key="2">
    <source>
        <dbReference type="ARBA" id="ARBA00006683"/>
    </source>
</evidence>
<evidence type="ECO:0000259" key="17">
    <source>
        <dbReference type="Pfam" id="PF02706"/>
    </source>
</evidence>
<feature type="domain" description="AB hydrolase-1" evidence="16">
    <location>
        <begin position="644"/>
        <end position="874"/>
    </location>
</feature>
<dbReference type="RefSeq" id="WP_161982586.1">
    <property type="nucleotide sequence ID" value="NZ_BIFT01000002.1"/>
</dbReference>
<evidence type="ECO:0000256" key="1">
    <source>
        <dbReference type="ARBA" id="ARBA00004429"/>
    </source>
</evidence>
<evidence type="ECO:0000256" key="13">
    <source>
        <dbReference type="ARBA" id="ARBA00023137"/>
    </source>
</evidence>
<dbReference type="Pfam" id="PF00561">
    <property type="entry name" value="Abhydrolase_1"/>
    <property type="match status" value="1"/>
</dbReference>
<evidence type="ECO:0000256" key="15">
    <source>
        <dbReference type="SAM" id="Coils"/>
    </source>
</evidence>
<evidence type="ECO:0000259" key="16">
    <source>
        <dbReference type="Pfam" id="PF00561"/>
    </source>
</evidence>
<name>A0A402BIC8_9CHLR</name>